<proteinExistence type="predicted"/>
<dbReference type="AlphaFoldDB" id="A0AAX4HHL7"/>
<evidence type="ECO:0000313" key="1">
    <source>
        <dbReference type="EMBL" id="WPK27390.1"/>
    </source>
</evidence>
<protein>
    <recommendedName>
        <fullName evidence="3">Sporulation-specific protein 73</fullName>
    </recommendedName>
</protein>
<organism evidence="1 2">
    <name type="scientific">Australozyma saopauloensis</name>
    <dbReference type="NCBI Taxonomy" id="291208"/>
    <lineage>
        <taxon>Eukaryota</taxon>
        <taxon>Fungi</taxon>
        <taxon>Dikarya</taxon>
        <taxon>Ascomycota</taxon>
        <taxon>Saccharomycotina</taxon>
        <taxon>Pichiomycetes</taxon>
        <taxon>Metschnikowiaceae</taxon>
        <taxon>Australozyma</taxon>
    </lineage>
</organism>
<dbReference type="Proteomes" id="UP001338582">
    <property type="component" value="Chromosome 6"/>
</dbReference>
<name>A0AAX4HHL7_9ASCO</name>
<gene>
    <name evidence="1" type="ORF">PUMCH_004777</name>
</gene>
<evidence type="ECO:0008006" key="3">
    <source>
        <dbReference type="Google" id="ProtNLM"/>
    </source>
</evidence>
<evidence type="ECO:0000313" key="2">
    <source>
        <dbReference type="Proteomes" id="UP001338582"/>
    </source>
</evidence>
<keyword evidence="2" id="KW-1185">Reference proteome</keyword>
<reference evidence="1 2" key="1">
    <citation type="submission" date="2023-10" db="EMBL/GenBank/DDBJ databases">
        <title>Draft Genome Sequence of Candida saopaulonensis from a very Premature Infant with Sepsis.</title>
        <authorList>
            <person name="Ning Y."/>
            <person name="Dai R."/>
            <person name="Xiao M."/>
            <person name="Xu Y."/>
            <person name="Yan Q."/>
            <person name="Zhang L."/>
        </authorList>
    </citation>
    <scope>NUCLEOTIDE SEQUENCE [LARGE SCALE GENOMIC DNA]</scope>
    <source>
        <strain evidence="1 2">19XY460</strain>
    </source>
</reference>
<dbReference type="EMBL" id="CP138899">
    <property type="protein sequence ID" value="WPK27390.1"/>
    <property type="molecule type" value="Genomic_DNA"/>
</dbReference>
<accession>A0AAX4HHL7</accession>
<dbReference type="RefSeq" id="XP_062879768.1">
    <property type="nucleotide sequence ID" value="XM_063023698.1"/>
</dbReference>
<dbReference type="KEGG" id="asau:88175837"/>
<dbReference type="GeneID" id="88175837"/>
<sequence>MQTALNSYNSLLEQLEKSHFDTFGYSPNNSSLVSLLVSPNAKSQAPLAEEYKIDALIENQRGLKFFGVPLFSGKSLLPVLDPPMFQRLNGKRVKLSYDSLDNYVLPDFGWSWSWSSWYVLMLHDVDELGWAYLGVWGKWWHGKYRFGDCVRRRVWVRMRQRASS</sequence>